<protein>
    <submittedName>
        <fullName evidence="1">Uncharacterized protein</fullName>
    </submittedName>
</protein>
<reference evidence="1" key="1">
    <citation type="submission" date="2014-11" db="EMBL/GenBank/DDBJ databases">
        <authorList>
            <person name="Amaro Gonzalez C."/>
        </authorList>
    </citation>
    <scope>NUCLEOTIDE SEQUENCE</scope>
</reference>
<dbReference type="AlphaFoldDB" id="A0A0E9XDL8"/>
<sequence>MFPICQTVDIPIYPKGDRWRRD</sequence>
<reference evidence="1" key="2">
    <citation type="journal article" date="2015" name="Fish Shellfish Immunol.">
        <title>Early steps in the European eel (Anguilla anguilla)-Vibrio vulnificus interaction in the gills: Role of the RtxA13 toxin.</title>
        <authorList>
            <person name="Callol A."/>
            <person name="Pajuelo D."/>
            <person name="Ebbesson L."/>
            <person name="Teles M."/>
            <person name="MacKenzie S."/>
            <person name="Amaro C."/>
        </authorList>
    </citation>
    <scope>NUCLEOTIDE SEQUENCE</scope>
</reference>
<proteinExistence type="predicted"/>
<evidence type="ECO:0000313" key="1">
    <source>
        <dbReference type="EMBL" id="JAH99935.1"/>
    </source>
</evidence>
<name>A0A0E9XDL8_ANGAN</name>
<organism evidence="1">
    <name type="scientific">Anguilla anguilla</name>
    <name type="common">European freshwater eel</name>
    <name type="synonym">Muraena anguilla</name>
    <dbReference type="NCBI Taxonomy" id="7936"/>
    <lineage>
        <taxon>Eukaryota</taxon>
        <taxon>Metazoa</taxon>
        <taxon>Chordata</taxon>
        <taxon>Craniata</taxon>
        <taxon>Vertebrata</taxon>
        <taxon>Euteleostomi</taxon>
        <taxon>Actinopterygii</taxon>
        <taxon>Neopterygii</taxon>
        <taxon>Teleostei</taxon>
        <taxon>Anguilliformes</taxon>
        <taxon>Anguillidae</taxon>
        <taxon>Anguilla</taxon>
    </lineage>
</organism>
<dbReference type="EMBL" id="GBXM01008642">
    <property type="protein sequence ID" value="JAH99935.1"/>
    <property type="molecule type" value="Transcribed_RNA"/>
</dbReference>
<accession>A0A0E9XDL8</accession>